<evidence type="ECO:0000256" key="2">
    <source>
        <dbReference type="ARBA" id="ARBA00004604"/>
    </source>
</evidence>
<dbReference type="InterPro" id="IPR011545">
    <property type="entry name" value="DEAD/DEAH_box_helicase_dom"/>
</dbReference>
<dbReference type="SMART" id="SM00487">
    <property type="entry name" value="DEXDc"/>
    <property type="match status" value="1"/>
</dbReference>
<feature type="domain" description="Helicase C-terminal" evidence="17">
    <location>
        <begin position="1413"/>
        <end position="1578"/>
    </location>
</feature>
<evidence type="ECO:0000256" key="7">
    <source>
        <dbReference type="ARBA" id="ARBA00022741"/>
    </source>
</evidence>
<keyword evidence="9" id="KW-0347">Helicase</keyword>
<dbReference type="EC" id="3.6.4.13" evidence="4"/>
<protein>
    <recommendedName>
        <fullName evidence="4">RNA helicase</fullName>
        <ecNumber evidence="4">3.6.4.13</ecNumber>
    </recommendedName>
</protein>
<evidence type="ECO:0000256" key="4">
    <source>
        <dbReference type="ARBA" id="ARBA00012552"/>
    </source>
</evidence>
<dbReference type="FunFam" id="3.40.50.300:FF:000842">
    <property type="entry name" value="ATP-dependent RNA helicase DRS1"/>
    <property type="match status" value="1"/>
</dbReference>
<dbReference type="InterPro" id="IPR000629">
    <property type="entry name" value="RNA-helicase_DEAD-box_CS"/>
</dbReference>
<evidence type="ECO:0000256" key="8">
    <source>
        <dbReference type="ARBA" id="ARBA00022801"/>
    </source>
</evidence>
<dbReference type="InterPro" id="IPR001650">
    <property type="entry name" value="Helicase_C-like"/>
</dbReference>
<evidence type="ECO:0000256" key="14">
    <source>
        <dbReference type="PROSITE-ProRule" id="PRU00552"/>
    </source>
</evidence>
<feature type="compositionally biased region" description="Acidic residues" evidence="15">
    <location>
        <begin position="1034"/>
        <end position="1049"/>
    </location>
</feature>
<feature type="region of interest" description="Disordered" evidence="15">
    <location>
        <begin position="1641"/>
        <end position="1683"/>
    </location>
</feature>
<gene>
    <name evidence="19" type="ORF">TPSB3V08_LOCUS6651</name>
</gene>
<dbReference type="Pfam" id="PF25756">
    <property type="entry name" value="TPR_INTS8"/>
    <property type="match status" value="1"/>
</dbReference>
<dbReference type="PROSITE" id="PS51194">
    <property type="entry name" value="HELICASE_CTER"/>
    <property type="match status" value="1"/>
</dbReference>
<comment type="similarity">
    <text evidence="12">Belongs to the DEAD box helicase family. DDX27/DRS1 subfamily.</text>
</comment>
<evidence type="ECO:0000256" key="5">
    <source>
        <dbReference type="ARBA" id="ARBA00022454"/>
    </source>
</evidence>
<evidence type="ECO:0000256" key="9">
    <source>
        <dbReference type="ARBA" id="ARBA00022806"/>
    </source>
</evidence>
<evidence type="ECO:0000256" key="1">
    <source>
        <dbReference type="ARBA" id="ARBA00004286"/>
    </source>
</evidence>
<dbReference type="EMBL" id="OD003986">
    <property type="protein sequence ID" value="CAD7409072.1"/>
    <property type="molecule type" value="Genomic_DNA"/>
</dbReference>
<feature type="region of interest" description="Disordered" evidence="15">
    <location>
        <begin position="1034"/>
        <end position="1054"/>
    </location>
</feature>
<dbReference type="GO" id="GO:0003724">
    <property type="term" value="F:RNA helicase activity"/>
    <property type="evidence" value="ECO:0007669"/>
    <property type="project" value="UniProtKB-EC"/>
</dbReference>
<dbReference type="PROSITE" id="PS51192">
    <property type="entry name" value="HELICASE_ATP_BIND_1"/>
    <property type="match status" value="1"/>
</dbReference>
<comment type="subcellular location">
    <subcellularLocation>
        <location evidence="1">Chromosome</location>
    </subcellularLocation>
    <subcellularLocation>
        <location evidence="2">Nucleus</location>
        <location evidence="2">Nucleolus</location>
    </subcellularLocation>
</comment>
<dbReference type="PROSITE" id="PS51195">
    <property type="entry name" value="Q_MOTIF"/>
    <property type="match status" value="1"/>
</dbReference>
<evidence type="ECO:0000259" key="16">
    <source>
        <dbReference type="PROSITE" id="PS51192"/>
    </source>
</evidence>
<dbReference type="SUPFAM" id="SSF52540">
    <property type="entry name" value="P-loop containing nucleoside triphosphate hydrolases"/>
    <property type="match status" value="1"/>
</dbReference>
<keyword evidence="7" id="KW-0547">Nucleotide-binding</keyword>
<evidence type="ECO:0000256" key="15">
    <source>
        <dbReference type="SAM" id="MobiDB-lite"/>
    </source>
</evidence>
<dbReference type="GO" id="GO:0005694">
    <property type="term" value="C:chromosome"/>
    <property type="evidence" value="ECO:0007669"/>
    <property type="project" value="UniProtKB-SubCell"/>
</dbReference>
<dbReference type="GO" id="GO:0032039">
    <property type="term" value="C:integrator complex"/>
    <property type="evidence" value="ECO:0007669"/>
    <property type="project" value="TreeGrafter"/>
</dbReference>
<dbReference type="InterPro" id="IPR014014">
    <property type="entry name" value="RNA_helicase_DEAD_Q_motif"/>
</dbReference>
<keyword evidence="8" id="KW-0378">Hydrolase</keyword>
<dbReference type="GO" id="GO:0006364">
    <property type="term" value="P:rRNA processing"/>
    <property type="evidence" value="ECO:0007669"/>
    <property type="project" value="UniProtKB-ARBA"/>
</dbReference>
<evidence type="ECO:0000256" key="11">
    <source>
        <dbReference type="ARBA" id="ARBA00023242"/>
    </source>
</evidence>
<dbReference type="GO" id="GO:0003676">
    <property type="term" value="F:nucleic acid binding"/>
    <property type="evidence" value="ECO:0007669"/>
    <property type="project" value="InterPro"/>
</dbReference>
<reference evidence="19" key="1">
    <citation type="submission" date="2020-11" db="EMBL/GenBank/DDBJ databases">
        <authorList>
            <person name="Tran Van P."/>
        </authorList>
    </citation>
    <scope>NUCLEOTIDE SEQUENCE</scope>
</reference>
<dbReference type="GO" id="GO:0034472">
    <property type="term" value="P:snRNA 3'-end processing"/>
    <property type="evidence" value="ECO:0007669"/>
    <property type="project" value="InterPro"/>
</dbReference>
<dbReference type="PANTHER" id="PTHR13350">
    <property type="entry name" value="INTEGRATOR COMPLEX SUBUNIT 8"/>
    <property type="match status" value="1"/>
</dbReference>
<evidence type="ECO:0000256" key="12">
    <source>
        <dbReference type="ARBA" id="ARBA00043999"/>
    </source>
</evidence>
<keyword evidence="10" id="KW-0067">ATP-binding</keyword>
<evidence type="ECO:0000313" key="19">
    <source>
        <dbReference type="EMBL" id="CAD7409072.1"/>
    </source>
</evidence>
<evidence type="ECO:0000256" key="6">
    <source>
        <dbReference type="ARBA" id="ARBA00022517"/>
    </source>
</evidence>
<evidence type="ECO:0000256" key="13">
    <source>
        <dbReference type="ARBA" id="ARBA00047984"/>
    </source>
</evidence>
<dbReference type="GO" id="GO:0005524">
    <property type="term" value="F:ATP binding"/>
    <property type="evidence" value="ECO:0007669"/>
    <property type="project" value="UniProtKB-KW"/>
</dbReference>
<dbReference type="GO" id="GO:0016787">
    <property type="term" value="F:hydrolase activity"/>
    <property type="evidence" value="ECO:0007669"/>
    <property type="project" value="UniProtKB-KW"/>
</dbReference>
<dbReference type="SMART" id="SM00490">
    <property type="entry name" value="HELICc"/>
    <property type="match status" value="1"/>
</dbReference>
<name>A0A7R9D6V2_TIMPO</name>
<dbReference type="InterPro" id="IPR027417">
    <property type="entry name" value="P-loop_NTPase"/>
</dbReference>
<dbReference type="GO" id="GO:0005730">
    <property type="term" value="C:nucleolus"/>
    <property type="evidence" value="ECO:0007669"/>
    <property type="project" value="UniProtKB-SubCell"/>
</dbReference>
<proteinExistence type="inferred from homology"/>
<keyword evidence="6" id="KW-0690">Ribosome biogenesis</keyword>
<organism evidence="19">
    <name type="scientific">Timema poppense</name>
    <name type="common">Walking stick</name>
    <dbReference type="NCBI Taxonomy" id="170557"/>
    <lineage>
        <taxon>Eukaryota</taxon>
        <taxon>Metazoa</taxon>
        <taxon>Ecdysozoa</taxon>
        <taxon>Arthropoda</taxon>
        <taxon>Hexapoda</taxon>
        <taxon>Insecta</taxon>
        <taxon>Pterygota</taxon>
        <taxon>Neoptera</taxon>
        <taxon>Polyneoptera</taxon>
        <taxon>Phasmatodea</taxon>
        <taxon>Timematodea</taxon>
        <taxon>Timematoidea</taxon>
        <taxon>Timematidae</taxon>
        <taxon>Timema</taxon>
    </lineage>
</organism>
<evidence type="ECO:0000259" key="17">
    <source>
        <dbReference type="PROSITE" id="PS51194"/>
    </source>
</evidence>
<dbReference type="Pfam" id="PF00271">
    <property type="entry name" value="Helicase_C"/>
    <property type="match status" value="1"/>
</dbReference>
<feature type="compositionally biased region" description="Acidic residues" evidence="15">
    <location>
        <begin position="1132"/>
        <end position="1151"/>
    </location>
</feature>
<dbReference type="InterPro" id="IPR057980">
    <property type="entry name" value="TPR_INTS8"/>
</dbReference>
<feature type="short sequence motif" description="Q motif" evidence="14">
    <location>
        <begin position="1196"/>
        <end position="1224"/>
    </location>
</feature>
<dbReference type="InterPro" id="IPR014001">
    <property type="entry name" value="Helicase_ATP-bd"/>
</dbReference>
<feature type="compositionally biased region" description="Basic and acidic residues" evidence="15">
    <location>
        <begin position="1110"/>
        <end position="1131"/>
    </location>
</feature>
<keyword evidence="11" id="KW-0539">Nucleus</keyword>
<dbReference type="CDD" id="cd18787">
    <property type="entry name" value="SF2_C_DEAD"/>
    <property type="match status" value="1"/>
</dbReference>
<feature type="compositionally biased region" description="Basic and acidic residues" evidence="15">
    <location>
        <begin position="1641"/>
        <end position="1651"/>
    </location>
</feature>
<evidence type="ECO:0000256" key="10">
    <source>
        <dbReference type="ARBA" id="ARBA00022840"/>
    </source>
</evidence>
<dbReference type="GO" id="GO:0010468">
    <property type="term" value="P:regulation of gene expression"/>
    <property type="evidence" value="ECO:0007669"/>
    <property type="project" value="UniProtKB-ARBA"/>
</dbReference>
<evidence type="ECO:0000259" key="18">
    <source>
        <dbReference type="PROSITE" id="PS51195"/>
    </source>
</evidence>
<sequence>MMDVDLLRPGTVPISPDTILWFEFLLDPNLLENHLRKPNPDPSPTDLIVKFLLIVPEQKEVAVKPNIEGEIIEGIKTEDTTIKRNRKSLALKILALKVAAYLKWDLSIIESRLPLPMQVTLLQELLYLALDKDVDVGSHRDMEDMDFSSIPDHVLFAVTMFHTWVLHALMYSRFSIKQMRLPFIAIPGLQDPTYVPPNVGEEILRSLETQAGNSVEVLGQVLASRRAPRVPAFETFVMLREDSAEVKQDWDSSVNITLLEFHCQIHYDLGRYHFFREDYPQASEHLCCTADLFQQLGSSVTPPYLYCTVREAELQGYSEACNLVPASVGESLLYQLLRCIRDQYTGIIQVLQQDNLKREIPLVHRDNLELDIQGALSSGKFTVARDLPMQVMTLNTVRRIATGAANWGDYVQKLSYGGNRALDMLVNAVKPLVPVAEPAEKERLRVFLQDLIMFEDIPSLLEKVMASPELKQLFSKAQLEELSSKKEGEVQIPALLLSSDWDVMPSTLNDNPRLKLGSLEQQLVLSYDTEEISKLLKRTIPANPMKPQWRINNKWELPIPLQSVVMSLPRGYIQDYIYILLAKSRELAIMKDFEAAQWMLSVVSHETKNCGSVNSNTLYKMGKLLSWEGLLIKIIQFLLDWPCPSINSQSLTTDCKACLSALKAGDSVIPRLEILEHCALCLLNLGEWEFLVNIDKRWNYFELAAEIAYVCIDVVKHKGNKKVAKDAWEFILPMFGSNPQQKRSGSGGTTVIHRDSPSGALQSRSALSQFLGRLRDETAIAVAASLLARLHNVLRDEPSLELVVEYTGLWPAVVSNANSYNNRAVLEVLSQLLLQALKYHPTNVSWLKLLGDINFVLGHHAKALRYYLEAGIVVSDYFSQSMPRSVMDDNVFRRMIKCCTHLQCHTQAAVLCQFLEEVDYATAFKSLGDMKSSSCSDAMDAYYSCIWDTTILEYLVHLHTKRGEHHRKQQAIRVMGLLELNCNNNEEIQREAANIRKSRFLRAMAKQYLSYLHEEVHFPMITKKQDLIRTIEDDEDVPDFSENSDEEVEFQPSKKKDKVNLDFDTGFNFVSSVAEYNHDAWDDLSKYVKRKAKSKVDDKIQKLRKSNSNRVKEAKNKDESNPNENGEKIESDSSEAENEAGESDGDISLSEDELKNDSIKLKETSIKPRKRKYSEDGNEELDPEFFEDAPPFDESASFYQMNLSRPLLKAIAAINFVHPTPIQAATIPVALLGRDICGCAATGTGKTAAYMLPTLERLLYRPHGMSTVTRVLVLVPTRELGVQVYQVTKQLSQFSSIEVGLSVGGLDVKVQESVLRKNPDIVIATPGRLIDHLKNTPSFSLDDIEVLVLDEADRMLDEHFAEQMKEIVRQCSRTRQTMLFSATMTEEVKDLAAVSLSKPVKVFVDNNQMVAFNLRQEFVRIRSGREGDREPLLAALVCRTFHDHVMVFVQTKKQAHRLHILLGLLGIKVGELHGNLTQPQRLEALRRFKNEELDVLVATDVAARGLDIRGVKTVINFMLPATLEHYIHRVGRTARAGRSGVSVSLAGEQERKVVKEVVKNARHPVKSRIIPPDIVDKYHKRLSAIEGDIKRILQEEWEEREIQKMEIQTNKAEKMLKGEREQPLRTWFQTPKDRMVEKAKFRLANDTDGAKSNKTTRGQRGQGKKDRKNVKNKNGPKTDTAEDRVQAEMCKIALLQARLAKKNKKPKKLRVIMDPVDNKTRLLKKNKSSFTQDLTDISKKGAKRMRYEALISLRGKSPQVAAVSAGNCVASMCSEPSALDHGPWPCLDPGIRKVIRICAEEEWGTILEKPTLITPDRDSNLYLPVFGSLVYCESSALDHANTEASYI</sequence>
<keyword evidence="5" id="KW-0158">Chromosome</keyword>
<feature type="region of interest" description="Disordered" evidence="15">
    <location>
        <begin position="1098"/>
        <end position="1154"/>
    </location>
</feature>
<feature type="domain" description="DEAD-box RNA helicase Q" evidence="18">
    <location>
        <begin position="1196"/>
        <end position="1224"/>
    </location>
</feature>
<dbReference type="InterPro" id="IPR038751">
    <property type="entry name" value="INTS8"/>
</dbReference>
<dbReference type="PROSITE" id="PS00039">
    <property type="entry name" value="DEAD_ATP_HELICASE"/>
    <property type="match status" value="1"/>
</dbReference>
<evidence type="ECO:0000256" key="3">
    <source>
        <dbReference type="ARBA" id="ARBA00007147"/>
    </source>
</evidence>
<dbReference type="Gene3D" id="3.40.50.300">
    <property type="entry name" value="P-loop containing nucleotide triphosphate hydrolases"/>
    <property type="match status" value="2"/>
</dbReference>
<feature type="domain" description="Helicase ATP-binding" evidence="16">
    <location>
        <begin position="1227"/>
        <end position="1402"/>
    </location>
</feature>
<comment type="catalytic activity">
    <reaction evidence="13">
        <text>ATP + H2O = ADP + phosphate + H(+)</text>
        <dbReference type="Rhea" id="RHEA:13065"/>
        <dbReference type="ChEBI" id="CHEBI:15377"/>
        <dbReference type="ChEBI" id="CHEBI:15378"/>
        <dbReference type="ChEBI" id="CHEBI:30616"/>
        <dbReference type="ChEBI" id="CHEBI:43474"/>
        <dbReference type="ChEBI" id="CHEBI:456216"/>
        <dbReference type="EC" id="3.6.4.13"/>
    </reaction>
</comment>
<comment type="similarity">
    <text evidence="3">Belongs to the Integrator subunit 8 family.</text>
</comment>
<accession>A0A7R9D6V2</accession>
<dbReference type="PANTHER" id="PTHR13350:SF1">
    <property type="entry name" value="INTEGRATOR COMPLEX SUBUNIT 8"/>
    <property type="match status" value="1"/>
</dbReference>
<dbReference type="Pfam" id="PF00270">
    <property type="entry name" value="DEAD"/>
    <property type="match status" value="1"/>
</dbReference>
<dbReference type="CDD" id="cd17947">
    <property type="entry name" value="DEADc_DDX27"/>
    <property type="match status" value="1"/>
</dbReference>